<sequence length="160" mass="18028">MEANIEREPVVKFHAEVGNDYKITIPHFERKVLSISTNDILGVILRRVEIDSAKNVVNVLKSVYTVVRVGARGKIFLSPKIRKVLGVSRGDLVEVLIVSIRRVRVSSSGDEKLPIMVIIKEPIIEELTNFDKEAETVFKKGVTYVHIEEEGKEPEEATPH</sequence>
<evidence type="ECO:0008006" key="3">
    <source>
        <dbReference type="Google" id="ProtNLM"/>
    </source>
</evidence>
<keyword evidence="2" id="KW-1185">Reference proteome</keyword>
<dbReference type="Proteomes" id="UP001571980">
    <property type="component" value="Unassembled WGS sequence"/>
</dbReference>
<dbReference type="RefSeq" id="WP_372824582.1">
    <property type="nucleotide sequence ID" value="NZ_JARRID010000006.1"/>
</dbReference>
<reference evidence="1 2" key="1">
    <citation type="submission" date="2023-03" db="EMBL/GenBank/DDBJ databases">
        <title>Speciation in Pyrococcus: adaptation to high temperature as a mechanism.</title>
        <authorList>
            <person name="Gu J."/>
        </authorList>
    </citation>
    <scope>NUCLEOTIDE SEQUENCE [LARGE SCALE GENOMIC DNA]</scope>
    <source>
        <strain evidence="1 2">LMOA34</strain>
    </source>
</reference>
<dbReference type="EMBL" id="JARRIG010000007">
    <property type="protein sequence ID" value="MFA4805178.1"/>
    <property type="molecule type" value="Genomic_DNA"/>
</dbReference>
<evidence type="ECO:0000313" key="1">
    <source>
        <dbReference type="EMBL" id="MFA4805178.1"/>
    </source>
</evidence>
<accession>A0ABV4T916</accession>
<proteinExistence type="predicted"/>
<organism evidence="1 2">
    <name type="scientific">Pyrococcus kukulkanii</name>
    <dbReference type="NCBI Taxonomy" id="1609559"/>
    <lineage>
        <taxon>Archaea</taxon>
        <taxon>Methanobacteriati</taxon>
        <taxon>Methanobacteriota</taxon>
        <taxon>Thermococci</taxon>
        <taxon>Thermococcales</taxon>
        <taxon>Thermococcaceae</taxon>
        <taxon>Pyrococcus</taxon>
    </lineage>
</organism>
<comment type="caution">
    <text evidence="1">The sequence shown here is derived from an EMBL/GenBank/DDBJ whole genome shotgun (WGS) entry which is preliminary data.</text>
</comment>
<evidence type="ECO:0000313" key="2">
    <source>
        <dbReference type="Proteomes" id="UP001571980"/>
    </source>
</evidence>
<protein>
    <recommendedName>
        <fullName evidence="3">AbrB family transcriptional regulator</fullName>
    </recommendedName>
</protein>
<name>A0ABV4T916_9EURY</name>
<gene>
    <name evidence="1" type="ORF">P8X34_10620</name>
</gene>